<dbReference type="SMART" id="SM00320">
    <property type="entry name" value="WD40"/>
    <property type="match status" value="2"/>
</dbReference>
<comment type="caution">
    <text evidence="2">The sequence shown here is derived from an EMBL/GenBank/DDBJ whole genome shotgun (WGS) entry which is preliminary data.</text>
</comment>
<organism evidence="2 3">
    <name type="scientific">Acorus gramineus</name>
    <name type="common">Dwarf sweet flag</name>
    <dbReference type="NCBI Taxonomy" id="55184"/>
    <lineage>
        <taxon>Eukaryota</taxon>
        <taxon>Viridiplantae</taxon>
        <taxon>Streptophyta</taxon>
        <taxon>Embryophyta</taxon>
        <taxon>Tracheophyta</taxon>
        <taxon>Spermatophyta</taxon>
        <taxon>Magnoliopsida</taxon>
        <taxon>Liliopsida</taxon>
        <taxon>Acoraceae</taxon>
        <taxon>Acorus</taxon>
    </lineage>
</organism>
<protein>
    <submittedName>
        <fullName evidence="2">Uncharacterized protein</fullName>
    </submittedName>
</protein>
<dbReference type="PROSITE" id="PS50294">
    <property type="entry name" value="WD_REPEATS_REGION"/>
    <property type="match status" value="1"/>
</dbReference>
<dbReference type="PANTHER" id="PTHR22844:SF387">
    <property type="entry name" value="F3I6.5 PROTEIN"/>
    <property type="match status" value="1"/>
</dbReference>
<dbReference type="Pfam" id="PF00400">
    <property type="entry name" value="WD40"/>
    <property type="match status" value="2"/>
</dbReference>
<keyword evidence="1" id="KW-0853">WD repeat</keyword>
<dbReference type="FunFam" id="2.130.10.10:FF:000775">
    <property type="entry name" value="BnaA09g28200D protein"/>
    <property type="match status" value="1"/>
</dbReference>
<dbReference type="Proteomes" id="UP001179952">
    <property type="component" value="Unassembled WGS sequence"/>
</dbReference>
<dbReference type="EMBL" id="JAUJYN010000004">
    <property type="protein sequence ID" value="KAK1272488.1"/>
    <property type="molecule type" value="Genomic_DNA"/>
</dbReference>
<dbReference type="InterPro" id="IPR036322">
    <property type="entry name" value="WD40_repeat_dom_sf"/>
</dbReference>
<dbReference type="InterPro" id="IPR045182">
    <property type="entry name" value="JINGUBANG-like"/>
</dbReference>
<dbReference type="PROSITE" id="PS50082">
    <property type="entry name" value="WD_REPEATS_2"/>
    <property type="match status" value="2"/>
</dbReference>
<gene>
    <name evidence="2" type="ORF">QJS04_geneDACA015185</name>
</gene>
<reference evidence="2" key="1">
    <citation type="journal article" date="2023" name="Nat. Commun.">
        <title>Diploid and tetraploid genomes of Acorus and the evolution of monocots.</title>
        <authorList>
            <person name="Ma L."/>
            <person name="Liu K.W."/>
            <person name="Li Z."/>
            <person name="Hsiao Y.Y."/>
            <person name="Qi Y."/>
            <person name="Fu T."/>
            <person name="Tang G.D."/>
            <person name="Zhang D."/>
            <person name="Sun W.H."/>
            <person name="Liu D.K."/>
            <person name="Li Y."/>
            <person name="Chen G.Z."/>
            <person name="Liu X.D."/>
            <person name="Liao X.Y."/>
            <person name="Jiang Y.T."/>
            <person name="Yu X."/>
            <person name="Hao Y."/>
            <person name="Huang J."/>
            <person name="Zhao X.W."/>
            <person name="Ke S."/>
            <person name="Chen Y.Y."/>
            <person name="Wu W.L."/>
            <person name="Hsu J.L."/>
            <person name="Lin Y.F."/>
            <person name="Huang M.D."/>
            <person name="Li C.Y."/>
            <person name="Huang L."/>
            <person name="Wang Z.W."/>
            <person name="Zhao X."/>
            <person name="Zhong W.Y."/>
            <person name="Peng D.H."/>
            <person name="Ahmad S."/>
            <person name="Lan S."/>
            <person name="Zhang J.S."/>
            <person name="Tsai W.C."/>
            <person name="Van de Peer Y."/>
            <person name="Liu Z.J."/>
        </authorList>
    </citation>
    <scope>NUCLEOTIDE SEQUENCE</scope>
    <source>
        <strain evidence="2">SCP</strain>
    </source>
</reference>
<keyword evidence="3" id="KW-1185">Reference proteome</keyword>
<dbReference type="AlphaFoldDB" id="A0AAV9B6V2"/>
<evidence type="ECO:0000313" key="3">
    <source>
        <dbReference type="Proteomes" id="UP001179952"/>
    </source>
</evidence>
<dbReference type="Gene3D" id="2.130.10.10">
    <property type="entry name" value="YVTN repeat-like/Quinoprotein amine dehydrogenase"/>
    <property type="match status" value="1"/>
</dbReference>
<accession>A0AAV9B6V2</accession>
<dbReference type="InterPro" id="IPR015943">
    <property type="entry name" value="WD40/YVTN_repeat-like_dom_sf"/>
</dbReference>
<dbReference type="InterPro" id="IPR001680">
    <property type="entry name" value="WD40_rpt"/>
</dbReference>
<dbReference type="PANTHER" id="PTHR22844">
    <property type="entry name" value="F-BOX AND WD40 DOMAIN PROTEIN"/>
    <property type="match status" value="1"/>
</dbReference>
<evidence type="ECO:0000256" key="1">
    <source>
        <dbReference type="PROSITE-ProRule" id="PRU00221"/>
    </source>
</evidence>
<sequence length="128" mass="14204">MWISHADTVSGLALSPDRLLLYSISWDRTIKVWRTSDFKCLKSIEGAHDDAINAIVVSKDGTVYTGSADAKIKVWKKNALVMTLQKHREMSLWPQEWHGEDLTGVGGKTPRWLVIGVLTAGINGRGTE</sequence>
<feature type="repeat" description="WD" evidence="1">
    <location>
        <begin position="2"/>
        <end position="43"/>
    </location>
</feature>
<reference evidence="2" key="2">
    <citation type="submission" date="2023-06" db="EMBL/GenBank/DDBJ databases">
        <authorList>
            <person name="Ma L."/>
            <person name="Liu K.-W."/>
            <person name="Li Z."/>
            <person name="Hsiao Y.-Y."/>
            <person name="Qi Y."/>
            <person name="Fu T."/>
            <person name="Tang G."/>
            <person name="Zhang D."/>
            <person name="Sun W.-H."/>
            <person name="Liu D.-K."/>
            <person name="Li Y."/>
            <person name="Chen G.-Z."/>
            <person name="Liu X.-D."/>
            <person name="Liao X.-Y."/>
            <person name="Jiang Y.-T."/>
            <person name="Yu X."/>
            <person name="Hao Y."/>
            <person name="Huang J."/>
            <person name="Zhao X.-W."/>
            <person name="Ke S."/>
            <person name="Chen Y.-Y."/>
            <person name="Wu W.-L."/>
            <person name="Hsu J.-L."/>
            <person name="Lin Y.-F."/>
            <person name="Huang M.-D."/>
            <person name="Li C.-Y."/>
            <person name="Huang L."/>
            <person name="Wang Z.-W."/>
            <person name="Zhao X."/>
            <person name="Zhong W.-Y."/>
            <person name="Peng D.-H."/>
            <person name="Ahmad S."/>
            <person name="Lan S."/>
            <person name="Zhang J.-S."/>
            <person name="Tsai W.-C."/>
            <person name="Van De Peer Y."/>
            <person name="Liu Z.-J."/>
        </authorList>
    </citation>
    <scope>NUCLEOTIDE SEQUENCE</scope>
    <source>
        <strain evidence="2">SCP</strain>
        <tissue evidence="2">Leaves</tissue>
    </source>
</reference>
<proteinExistence type="predicted"/>
<name>A0AAV9B6V2_ACOGR</name>
<evidence type="ECO:0000313" key="2">
    <source>
        <dbReference type="EMBL" id="KAK1272488.1"/>
    </source>
</evidence>
<feature type="repeat" description="WD" evidence="1">
    <location>
        <begin position="45"/>
        <end position="76"/>
    </location>
</feature>
<dbReference type="SUPFAM" id="SSF50978">
    <property type="entry name" value="WD40 repeat-like"/>
    <property type="match status" value="1"/>
</dbReference>